<gene>
    <name evidence="3" type="ORF">SAMN02982985_03693</name>
</gene>
<dbReference type="CDD" id="cd08894">
    <property type="entry name" value="SRPBCC_CalC_Aha1-like_1"/>
    <property type="match status" value="1"/>
</dbReference>
<dbReference type="InterPro" id="IPR023393">
    <property type="entry name" value="START-like_dom_sf"/>
</dbReference>
<accession>A0A1I4Q354</accession>
<dbReference type="SUPFAM" id="SSF55961">
    <property type="entry name" value="Bet v1-like"/>
    <property type="match status" value="1"/>
</dbReference>
<proteinExistence type="inferred from homology"/>
<name>A0A1I4Q354_9BURK</name>
<dbReference type="OrthoDB" id="9805228at2"/>
<evidence type="ECO:0000313" key="3">
    <source>
        <dbReference type="EMBL" id="SFM34053.1"/>
    </source>
</evidence>
<dbReference type="EMBL" id="FOTW01000018">
    <property type="protein sequence ID" value="SFM34053.1"/>
    <property type="molecule type" value="Genomic_DNA"/>
</dbReference>
<keyword evidence="4" id="KW-1185">Reference proteome</keyword>
<evidence type="ECO:0000313" key="4">
    <source>
        <dbReference type="Proteomes" id="UP000199470"/>
    </source>
</evidence>
<dbReference type="InterPro" id="IPR013538">
    <property type="entry name" value="ASHA1/2-like_C"/>
</dbReference>
<sequence length="143" mass="16172">MNDTEIVTSRQFAAPPPQVFRAFSDPAILARWWGPEGFSNTFKVFDMAPGGLWRFVMHGPDGVNYPNECEFVAVDAPARIVFRHVSGPPFEATLLFKEQDGGTWLDWTMRFDSAAECARISKFAVEANEQNLDRLQQQLDKMA</sequence>
<dbReference type="Gene3D" id="3.30.530.20">
    <property type="match status" value="1"/>
</dbReference>
<comment type="similarity">
    <text evidence="1">Belongs to the AHA1 family.</text>
</comment>
<evidence type="ECO:0000259" key="2">
    <source>
        <dbReference type="Pfam" id="PF08327"/>
    </source>
</evidence>
<protein>
    <submittedName>
        <fullName evidence="3">Uncharacterized conserved protein YndB, AHSA1/START domain</fullName>
    </submittedName>
</protein>
<dbReference type="Proteomes" id="UP000199470">
    <property type="component" value="Unassembled WGS sequence"/>
</dbReference>
<feature type="domain" description="Activator of Hsp90 ATPase homologue 1/2-like C-terminal" evidence="2">
    <location>
        <begin position="14"/>
        <end position="139"/>
    </location>
</feature>
<dbReference type="AlphaFoldDB" id="A0A1I4Q354"/>
<reference evidence="3 4" key="1">
    <citation type="submission" date="2016-10" db="EMBL/GenBank/DDBJ databases">
        <authorList>
            <person name="de Groot N.N."/>
        </authorList>
    </citation>
    <scope>NUCLEOTIDE SEQUENCE [LARGE SCALE GENOMIC DNA]</scope>
    <source>
        <strain evidence="3 4">ATCC 43154</strain>
    </source>
</reference>
<dbReference type="RefSeq" id="WP_093389179.1">
    <property type="nucleotide sequence ID" value="NZ_FOTW01000018.1"/>
</dbReference>
<dbReference type="STRING" id="758825.SAMN02982985_03693"/>
<evidence type="ECO:0000256" key="1">
    <source>
        <dbReference type="ARBA" id="ARBA00006817"/>
    </source>
</evidence>
<organism evidence="3 4">
    <name type="scientific">Rugamonas rubra</name>
    <dbReference type="NCBI Taxonomy" id="758825"/>
    <lineage>
        <taxon>Bacteria</taxon>
        <taxon>Pseudomonadati</taxon>
        <taxon>Pseudomonadota</taxon>
        <taxon>Betaproteobacteria</taxon>
        <taxon>Burkholderiales</taxon>
        <taxon>Oxalobacteraceae</taxon>
        <taxon>Telluria group</taxon>
        <taxon>Rugamonas</taxon>
    </lineage>
</organism>
<dbReference type="Pfam" id="PF08327">
    <property type="entry name" value="AHSA1"/>
    <property type="match status" value="1"/>
</dbReference>